<feature type="transmembrane region" description="Helical" evidence="1">
    <location>
        <begin position="70"/>
        <end position="85"/>
    </location>
</feature>
<reference evidence="2" key="1">
    <citation type="submission" date="2023-10" db="EMBL/GenBank/DDBJ databases">
        <title>Genome of Potential pathogenic bacteria in Crohn's disease.</title>
        <authorList>
            <person name="Rodriguez-Palacios A."/>
        </authorList>
    </citation>
    <scope>NUCLEOTIDE SEQUENCE</scope>
    <source>
        <strain evidence="2">CavFT-hAR62</strain>
    </source>
</reference>
<feature type="transmembrane region" description="Helical" evidence="1">
    <location>
        <begin position="350"/>
        <end position="369"/>
    </location>
</feature>
<keyword evidence="1" id="KW-1133">Transmembrane helix</keyword>
<dbReference type="EMBL" id="JAWDEV010000001">
    <property type="protein sequence ID" value="MDU0268457.1"/>
    <property type="molecule type" value="Genomic_DNA"/>
</dbReference>
<accession>A0AAE4LQE2</accession>
<feature type="transmembrane region" description="Helical" evidence="1">
    <location>
        <begin position="123"/>
        <end position="146"/>
    </location>
</feature>
<proteinExistence type="predicted"/>
<sequence>MMSYSKKYSRLLLWGIFSFLVLTGNLLSVIGYSSLINISPVFKLGIGVILLFFCFFIYVHKMTIPNPEKHIFIVIAIMLYVNMIIKGEYQITNYISAIVFPVCLSCLFSLFQNKRMQMEVRYIVMIFFYLECFIAIVEKIMMFHFFGNMENEDAFVGRIDSYEFRSCGLWGHPLSNSCILSLMMPFILLQNEFSIKKKNLLWSIGMLALLCFNSRFSIVLSAVVYILLNYKNMIYSRHRIKYVLCIGLTSAVFLYMLFNTSFGGRLLDLGLYGDASSMARTEILDIFQVVDYREFMFVGIPYEDIIYIQAMAGLDYLIIENPWIIFIFRYGILQTFAMILFFIPLFHKWLIPYGKFNAWVICILFLSLVSSSNSLAVGSTAIAQVYLFAFAFKNQKNKYDSKDNTLLLAE</sequence>
<keyword evidence="1" id="KW-0812">Transmembrane</keyword>
<dbReference type="AlphaFoldDB" id="A0AAE4LQE2"/>
<gene>
    <name evidence="2" type="ORF">RVH45_00780</name>
</gene>
<dbReference type="RefSeq" id="WP_195493818.1">
    <property type="nucleotide sequence ID" value="NZ_BAABZF010000001.1"/>
</dbReference>
<evidence type="ECO:0000313" key="2">
    <source>
        <dbReference type="EMBL" id="MDU0268457.1"/>
    </source>
</evidence>
<feature type="transmembrane region" description="Helical" evidence="1">
    <location>
        <begin position="12"/>
        <end position="35"/>
    </location>
</feature>
<dbReference type="Proteomes" id="UP001181086">
    <property type="component" value="Unassembled WGS sequence"/>
</dbReference>
<feature type="transmembrane region" description="Helical" evidence="1">
    <location>
        <begin position="91"/>
        <end position="111"/>
    </location>
</feature>
<feature type="transmembrane region" description="Helical" evidence="1">
    <location>
        <begin position="375"/>
        <end position="392"/>
    </location>
</feature>
<feature type="transmembrane region" description="Helical" evidence="1">
    <location>
        <begin position="240"/>
        <end position="258"/>
    </location>
</feature>
<feature type="transmembrane region" description="Helical" evidence="1">
    <location>
        <begin position="41"/>
        <end position="58"/>
    </location>
</feature>
<name>A0AAE4LQE2_9BACT</name>
<feature type="transmembrane region" description="Helical" evidence="1">
    <location>
        <begin position="200"/>
        <end position="228"/>
    </location>
</feature>
<comment type="caution">
    <text evidence="2">The sequence shown here is derived from an EMBL/GenBank/DDBJ whole genome shotgun (WGS) entry which is preliminary data.</text>
</comment>
<keyword evidence="1" id="KW-0472">Membrane</keyword>
<organism evidence="2 3">
    <name type="scientific">Phocaeicola dorei</name>
    <dbReference type="NCBI Taxonomy" id="357276"/>
    <lineage>
        <taxon>Bacteria</taxon>
        <taxon>Pseudomonadati</taxon>
        <taxon>Bacteroidota</taxon>
        <taxon>Bacteroidia</taxon>
        <taxon>Bacteroidales</taxon>
        <taxon>Bacteroidaceae</taxon>
        <taxon>Phocaeicola</taxon>
    </lineage>
</organism>
<evidence type="ECO:0000256" key="1">
    <source>
        <dbReference type="SAM" id="Phobius"/>
    </source>
</evidence>
<feature type="transmembrane region" description="Helical" evidence="1">
    <location>
        <begin position="323"/>
        <end position="343"/>
    </location>
</feature>
<evidence type="ECO:0000313" key="3">
    <source>
        <dbReference type="Proteomes" id="UP001181086"/>
    </source>
</evidence>
<protein>
    <submittedName>
        <fullName evidence="2">Uncharacterized protein</fullName>
    </submittedName>
</protein>